<comment type="caution">
    <text evidence="3">The sequence shown here is derived from an EMBL/GenBank/DDBJ whole genome shotgun (WGS) entry which is preliminary data.</text>
</comment>
<evidence type="ECO:0000313" key="4">
    <source>
        <dbReference type="Proteomes" id="UP001600165"/>
    </source>
</evidence>
<proteinExistence type="predicted"/>
<dbReference type="InterPro" id="IPR024983">
    <property type="entry name" value="CHAT_dom"/>
</dbReference>
<name>A0ABW6IM44_9CYAN</name>
<dbReference type="EMBL" id="JBHZOL010000119">
    <property type="protein sequence ID" value="MFE4108615.1"/>
    <property type="molecule type" value="Genomic_DNA"/>
</dbReference>
<feature type="domain" description="CHAT" evidence="2">
    <location>
        <begin position="631"/>
        <end position="934"/>
    </location>
</feature>
<evidence type="ECO:0000313" key="3">
    <source>
        <dbReference type="EMBL" id="MFE4108615.1"/>
    </source>
</evidence>
<dbReference type="PROSITE" id="PS50293">
    <property type="entry name" value="TPR_REGION"/>
    <property type="match status" value="1"/>
</dbReference>
<sequence>QALARYEAIADSSGEAYTLVGMGLAYSSLGSYGVAVSYFEQALPLLHATENYSTAARVLTYLGFVHQASSNYPQAVTAYRQALLLFQATHNRMGAASVLTNLGIVYLALGEPEQAIVYFEQALPTFEAMDSRREVATILNNLGNAYLSLNHYSSAIARYEQALAIKREIADHTAEAGILMNLGLAYLALSDYPQAIAYLEQALPTFREVADRRGEASALMNFGNAHWVLSDYRQAIVYLEQALLINRQISDRRGVADVLIGLGSAYLALGDRDQALAYFEPALATFQATEDRNGIAVALTNLGLLHQAAGHYPQAIANFKQALWRFQAIDNRSGAAYVLTYLGSLYQEQAQNSQAIAYYEQALPLFQAIGDRAGESLVFSNLGESLARQNQPELAIIFYKAAVNIREAIRGDAQQLPPTLYQSFTASIADDYRALANLLLQRNRTLEAQRILDLLKVQELDEYLQDVQRSEQTASGIDYWQPEQQILALYEQAIANAAELAELQSRLVSQLSAPERQRLQALRHTERLLVSRFTEFLSYPEVATALAALQTSTDGQGLDPEHFNQLQDNLRQLPQVTVLLYPLILEDRLELVLVTPQAPSVRYPVPVSAAELNQKLVAFGQALKNPYSDIQPLAQQLYQWLIAPLEAELAAAGAEAIIFAPDGPLRYLPLAALHDGQQWIAERFSLSHITAASLSDLNQTRQSDLRILAAACADCDFEITVGDRVFNFDDLPFTETEVTTLASQVASVDVLLNQDFNPSELDLRLGSYNIIHLATHAAFVQGSPRESFIVLGNGDRVSLQDIEQLWHLPNADLVVLSACETALGGLALGNGVEILGLGFQIQQAGARAAIASLWRVSDGGTQILMNTFYAALAEGQTKAAALQTAQQALITADFSAVGGERADIILQTRNALPVNVTSRLDHPYYWAPFILIGNGL</sequence>
<organism evidence="3 4">
    <name type="scientific">Almyronema epifaneia S1</name>
    <dbReference type="NCBI Taxonomy" id="2991925"/>
    <lineage>
        <taxon>Bacteria</taxon>
        <taxon>Bacillati</taxon>
        <taxon>Cyanobacteriota</taxon>
        <taxon>Cyanophyceae</taxon>
        <taxon>Nodosilineales</taxon>
        <taxon>Nodosilineaceae</taxon>
        <taxon>Almyronema</taxon>
        <taxon>Almyronema epifaneia</taxon>
    </lineage>
</organism>
<feature type="non-terminal residue" evidence="3">
    <location>
        <position position="1"/>
    </location>
</feature>
<gene>
    <name evidence="3" type="ORF">ACFVKH_20255</name>
</gene>
<dbReference type="SUPFAM" id="SSF48452">
    <property type="entry name" value="TPR-like"/>
    <property type="match status" value="3"/>
</dbReference>
<dbReference type="Pfam" id="PF13181">
    <property type="entry name" value="TPR_8"/>
    <property type="match status" value="1"/>
</dbReference>
<feature type="repeat" description="TPR" evidence="1">
    <location>
        <begin position="96"/>
        <end position="129"/>
    </location>
</feature>
<accession>A0ABW6IM44</accession>
<keyword evidence="4" id="KW-1185">Reference proteome</keyword>
<reference evidence="3 4" key="1">
    <citation type="submission" date="2024-10" db="EMBL/GenBank/DDBJ databases">
        <authorList>
            <person name="Ratan Roy A."/>
            <person name="Morales Sandoval P.H."/>
            <person name="De Los Santos Villalobos S."/>
            <person name="Chakraborty S."/>
            <person name="Mukherjee J."/>
        </authorList>
    </citation>
    <scope>NUCLEOTIDE SEQUENCE [LARGE SCALE GENOMIC DNA]</scope>
    <source>
        <strain evidence="3 4">S1</strain>
    </source>
</reference>
<evidence type="ECO:0000256" key="1">
    <source>
        <dbReference type="PROSITE-ProRule" id="PRU00339"/>
    </source>
</evidence>
<dbReference type="RefSeq" id="WP_377968240.1">
    <property type="nucleotide sequence ID" value="NZ_JBHZOL010000119.1"/>
</dbReference>
<dbReference type="Proteomes" id="UP001600165">
    <property type="component" value="Unassembled WGS sequence"/>
</dbReference>
<dbReference type="Pfam" id="PF13374">
    <property type="entry name" value="TPR_10"/>
    <property type="match status" value="1"/>
</dbReference>
<feature type="repeat" description="TPR" evidence="1">
    <location>
        <begin position="136"/>
        <end position="169"/>
    </location>
</feature>
<protein>
    <submittedName>
        <fullName evidence="3">CHAT domain-containing protein</fullName>
    </submittedName>
</protein>
<feature type="repeat" description="TPR" evidence="1">
    <location>
        <begin position="16"/>
        <end position="49"/>
    </location>
</feature>
<dbReference type="Pfam" id="PF13424">
    <property type="entry name" value="TPR_12"/>
    <property type="match status" value="4"/>
</dbReference>
<feature type="repeat" description="TPR" evidence="1">
    <location>
        <begin position="56"/>
        <end position="89"/>
    </location>
</feature>
<dbReference type="InterPro" id="IPR019734">
    <property type="entry name" value="TPR_rpt"/>
</dbReference>
<dbReference type="Pfam" id="PF12770">
    <property type="entry name" value="CHAT"/>
    <property type="match status" value="1"/>
</dbReference>
<feature type="repeat" description="TPR" evidence="1">
    <location>
        <begin position="336"/>
        <end position="369"/>
    </location>
</feature>
<feature type="repeat" description="TPR" evidence="1">
    <location>
        <begin position="256"/>
        <end position="289"/>
    </location>
</feature>
<feature type="repeat" description="TPR" evidence="1">
    <location>
        <begin position="176"/>
        <end position="209"/>
    </location>
</feature>
<dbReference type="InterPro" id="IPR011990">
    <property type="entry name" value="TPR-like_helical_dom_sf"/>
</dbReference>
<dbReference type="Gene3D" id="1.25.40.10">
    <property type="entry name" value="Tetratricopeptide repeat domain"/>
    <property type="match status" value="3"/>
</dbReference>
<feature type="repeat" description="TPR" evidence="1">
    <location>
        <begin position="216"/>
        <end position="249"/>
    </location>
</feature>
<dbReference type="SMART" id="SM00028">
    <property type="entry name" value="TPR"/>
    <property type="match status" value="10"/>
</dbReference>
<dbReference type="PROSITE" id="PS50005">
    <property type="entry name" value="TPR"/>
    <property type="match status" value="8"/>
</dbReference>
<keyword evidence="1" id="KW-0802">TPR repeat</keyword>
<dbReference type="PANTHER" id="PTHR10098">
    <property type="entry name" value="RAPSYN-RELATED"/>
    <property type="match status" value="1"/>
</dbReference>
<evidence type="ECO:0000259" key="2">
    <source>
        <dbReference type="Pfam" id="PF12770"/>
    </source>
</evidence>